<reference evidence="2" key="1">
    <citation type="journal article" date="2020" name="New Phytol.">
        <title>Comparative genomics reveals dynamic genome evolution in host specialist ectomycorrhizal fungi.</title>
        <authorList>
            <person name="Lofgren L.A."/>
            <person name="Nguyen N.H."/>
            <person name="Vilgalys R."/>
            <person name="Ruytinx J."/>
            <person name="Liao H.L."/>
            <person name="Branco S."/>
            <person name="Kuo A."/>
            <person name="LaButti K."/>
            <person name="Lipzen A."/>
            <person name="Andreopoulos W."/>
            <person name="Pangilinan J."/>
            <person name="Riley R."/>
            <person name="Hundley H."/>
            <person name="Na H."/>
            <person name="Barry K."/>
            <person name="Grigoriev I.V."/>
            <person name="Stajich J.E."/>
            <person name="Kennedy P.G."/>
        </authorList>
    </citation>
    <scope>NUCLEOTIDE SEQUENCE</scope>
    <source>
        <strain evidence="2">FC423</strain>
    </source>
</reference>
<proteinExistence type="predicted"/>
<dbReference type="AlphaFoldDB" id="A0A9P7JLD9"/>
<keyword evidence="3" id="KW-1185">Reference proteome</keyword>
<feature type="region of interest" description="Disordered" evidence="1">
    <location>
        <begin position="380"/>
        <end position="399"/>
    </location>
</feature>
<organism evidence="2 3">
    <name type="scientific">Suillus discolor</name>
    <dbReference type="NCBI Taxonomy" id="1912936"/>
    <lineage>
        <taxon>Eukaryota</taxon>
        <taxon>Fungi</taxon>
        <taxon>Dikarya</taxon>
        <taxon>Basidiomycota</taxon>
        <taxon>Agaricomycotina</taxon>
        <taxon>Agaricomycetes</taxon>
        <taxon>Agaricomycetidae</taxon>
        <taxon>Boletales</taxon>
        <taxon>Suillineae</taxon>
        <taxon>Suillaceae</taxon>
        <taxon>Suillus</taxon>
    </lineage>
</organism>
<dbReference type="OrthoDB" id="2645888at2759"/>
<gene>
    <name evidence="2" type="ORF">F5147DRAFT_782139</name>
</gene>
<dbReference type="Proteomes" id="UP000823399">
    <property type="component" value="Unassembled WGS sequence"/>
</dbReference>
<dbReference type="GeneID" id="64704990"/>
<dbReference type="EMBL" id="JABBWM010000182">
    <property type="protein sequence ID" value="KAG2085229.1"/>
    <property type="molecule type" value="Genomic_DNA"/>
</dbReference>
<comment type="caution">
    <text evidence="2">The sequence shown here is derived from an EMBL/GenBank/DDBJ whole genome shotgun (WGS) entry which is preliminary data.</text>
</comment>
<evidence type="ECO:0000313" key="3">
    <source>
        <dbReference type="Proteomes" id="UP000823399"/>
    </source>
</evidence>
<accession>A0A9P7JLD9</accession>
<evidence type="ECO:0000313" key="2">
    <source>
        <dbReference type="EMBL" id="KAG2085229.1"/>
    </source>
</evidence>
<dbReference type="RefSeq" id="XP_041284621.1">
    <property type="nucleotide sequence ID" value="XM_041442731.1"/>
</dbReference>
<sequence length="455" mass="49791">MISQEAANNALDTTLAAVQLLMKRCMKLKEADPETLRLSDEIARRVAKDLKLYAGNATSFSPLLLSCAAIIQQYSQGGTFESVPDWTSVAADDPRIKSHPRFKKTVDYRPPSVLDVSLLATSSAIPTTFPTPPPHIVPPLTTSALASMPSRVDPDIIAKPNPPLLGRQAGPPTRFHHLYVDKITQRGVFEVGDSKKRKADNEDMDGAIVIEIPKSPSPSQQPLKKKRKFKSNLKALLPVTTDKDVLLGDDQGFRDAETLPAEWGSDAHIATLCQHSVRYHPQKCDKCTKLDIPCVVLPDKKLGCMRLACANCDLMKVTCAIDGVGVRKRKQAKAATAASNSAEHSGTRIRKSPVISREADQQPGLLADVLMKTLAIISTSQQPEQGDQFAPTNRADPEPTARDILQGIQDLGRKFDLLATNERVDTLDVRVCSVETILHQRLDALEQHLNASDAW</sequence>
<name>A0A9P7JLD9_9AGAM</name>
<evidence type="ECO:0000256" key="1">
    <source>
        <dbReference type="SAM" id="MobiDB-lite"/>
    </source>
</evidence>
<protein>
    <submittedName>
        <fullName evidence="2">Uncharacterized protein</fullName>
    </submittedName>
</protein>